<keyword evidence="2" id="KW-0812">Transmembrane</keyword>
<dbReference type="Proteomes" id="UP000236447">
    <property type="component" value="Chromosome"/>
</dbReference>
<dbReference type="EMBL" id="CP010725">
    <property type="protein sequence ID" value="AUQ98105.1"/>
    <property type="molecule type" value="Genomic_DNA"/>
</dbReference>
<protein>
    <submittedName>
        <fullName evidence="3">Putative phage tail tape measure protein</fullName>
    </submittedName>
</protein>
<dbReference type="RefSeq" id="WP_102883084.1">
    <property type="nucleotide sequence ID" value="NZ_CP010725.1"/>
</dbReference>
<organism evidence="3 4">
    <name type="scientific">Phaeobacter inhibens</name>
    <dbReference type="NCBI Taxonomy" id="221822"/>
    <lineage>
        <taxon>Bacteria</taxon>
        <taxon>Pseudomonadati</taxon>
        <taxon>Pseudomonadota</taxon>
        <taxon>Alphaproteobacteria</taxon>
        <taxon>Rhodobacterales</taxon>
        <taxon>Roseobacteraceae</taxon>
        <taxon>Phaeobacter</taxon>
    </lineage>
</organism>
<accession>A0A2I7K699</accession>
<dbReference type="PANTHER" id="PTHR34491">
    <property type="entry name" value="A-TYPE INCLUSION PROTEIN, PUTATIVE-RELATED"/>
    <property type="match status" value="1"/>
</dbReference>
<proteinExistence type="predicted"/>
<reference evidence="3 4" key="2">
    <citation type="journal article" date="2017" name="Genome Biol. Evol.">
        <title>Trajectories and Drivers of Genome Evolution in Surface-Associated Marine Phaeobacter.</title>
        <authorList>
            <person name="Freese H.M."/>
            <person name="Sikorski J."/>
            <person name="Bunk B."/>
            <person name="Scheuner C."/>
            <person name="Meier-Kolthoff J.P."/>
            <person name="Sproer C."/>
            <person name="Gram L."/>
            <person name="Overmann J."/>
        </authorList>
    </citation>
    <scope>NUCLEOTIDE SEQUENCE [LARGE SCALE GENOMIC DNA]</scope>
    <source>
        <strain evidence="3 4">P88</strain>
    </source>
</reference>
<feature type="coiled-coil region" evidence="1">
    <location>
        <begin position="1107"/>
        <end position="1134"/>
    </location>
</feature>
<feature type="transmembrane region" description="Helical" evidence="2">
    <location>
        <begin position="296"/>
        <end position="323"/>
    </location>
</feature>
<name>A0A2I7K699_9RHOB</name>
<reference evidence="3 4" key="1">
    <citation type="journal article" date="2017" name="Front. Microbiol.">
        <title>Phaeobacter piscinae sp. nov., a species of the Roseobacter group and potential aquaculture probiont.</title>
        <authorList>
            <person name="Sonnenschein E.C."/>
            <person name="Phippen C.B.W."/>
            <person name="Nielsen K.F."/>
            <person name="Mateiu R.V."/>
            <person name="Melchiorsen J."/>
            <person name="Gram L."/>
            <person name="Overmann J."/>
            <person name="Freese H.M."/>
        </authorList>
    </citation>
    <scope>NUCLEOTIDE SEQUENCE [LARGE SCALE GENOMIC DNA]</scope>
    <source>
        <strain evidence="3 4">P88</strain>
    </source>
</reference>
<gene>
    <name evidence="3" type="ORF">PhaeoP88_00709</name>
</gene>
<feature type="transmembrane region" description="Helical" evidence="2">
    <location>
        <begin position="267"/>
        <end position="289"/>
    </location>
</feature>
<evidence type="ECO:0000256" key="1">
    <source>
        <dbReference type="SAM" id="Coils"/>
    </source>
</evidence>
<keyword evidence="2" id="KW-0472">Membrane</keyword>
<evidence type="ECO:0000313" key="4">
    <source>
        <dbReference type="Proteomes" id="UP000236447"/>
    </source>
</evidence>
<sequence length="1511" mass="158205">MSAVIGALRGLLSLDSAAFESGAKRSKALMGGLERRMVKMADGFEKHGRRMSLGFSLPLAGAAAVAVKSSLKIVDAQAKMAQSLNTTVKSVQVLDRAADLAGVSIGEVQQGSIQLTKRLSQAAGGTGAATKALERLHLRASDLQALPLDERIAAIQDAMQDYVPAAERAAVASDLFGSRAGVIFSRIDSATLRTAADDVERFGVSVSEVDADQIEVANDAISRLGVVGRGVANQLTVGLAPSLEFISDKTADAAEWFSGLSDQTKQFVAGGLALTATLGPVALGLGMVLKFAAPIAGALVAVASPVGLVVAGFTALAVAGAALGSSSNDAVAFAEAHEIAMDNVTIAMGDQISATVRLADALREGGPVTLAAIEAKMAEAEASRAVTAELVRQRQEKELEVLGYYDLLEAIGRYQNSLTAMRTPGDDLEQMPLKMRAAYEEAEAGLVALLAEQQRLLEGVRSQNQLTAEEAAHLQLIEANLAELQRRWNELNGIVSENVNLTDRGAVAADNLALGLGGAVGQAAALKGYLSGLPGALAGARADIAGLEAGISVLKGGGSKLAADVAKYRAELVATLPPLEKMHDGQRRNVEEGIANQVNLYEQQRRLQDQYQKQITTLGKVKSAAGSASKSALPGLVQEIAHRRKLVTLTGEQRRKYEALHAVQGRLGRDAANLSKDQISGLADQLIAVEDQEEALRRVTSMQEQWSEQITRTAFEGGSLSDTIKGMLKDIAYQFAHSNIVLPVVASVTNVLGLGGLIGGGGGGATAGGGGGNQVGGLLGLGGLGGSLVSGFGLGASTLFGGGLGAYTGLLGAQGAAALTGSLTSIAGFAGALGPIAIGIAVLAKGLSREYDGRAVRGSLGPEGFDGFEFDFWDGKFLRGDKQVNYDTRPEIQAMLDDGAEAVRTNVEKMAAAMGLGADAIKDFTADGFTIWLTGPNAGNQEQIAKAFEEQLTKLGDGMADLVLETEDYAKAGEGSYETLARLGGSLITANEGFDLINQTLLTGSLEAANSASLLMDAFGGVEQFTTGLGSYFELMFTDVEKQAKRQEYAQKALDEAAGELNLTLPTTHEAFRNLVGGLDRTTEEGRTAYVTLIGLADEFAIVHGNAQEAADALEGAGDSLSQLEAEAQKLKEQDLRDAFDGLSASIDEAVKRLEGRLDVVGDRLKLRFKRLQISVDAERDEFRTRHDGLIDTLSGRLSSLENAAAASSRLFETLDDAAKSRRSVDAGAAVMARRNALAYVKDGGSDPNQLSNALGVLGEDNSGTFSTAEDYLADFYRTSNIIARRADGAESAMSADQMAVDALERQIELEKLQFDAEMARLDQILADGRQALEMATGEYIAAIKVENAVSQLNHTAERHALMSERIEGRVAELETIRTSMQELVASTIDPGVGLPGVVQGVHNVVSAVHSLSGDMSTMVSGISQAVAAQLNSFAASQANSLQSVQNQIRNLAQAQAAAAAPNQNKKLEQEMQGVKTVLEGFLGPISDATGKTAQSIRRMEFGDVKLEGGT</sequence>
<evidence type="ECO:0000313" key="3">
    <source>
        <dbReference type="EMBL" id="AUQ98105.1"/>
    </source>
</evidence>
<keyword evidence="1" id="KW-0175">Coiled coil</keyword>
<evidence type="ECO:0000256" key="2">
    <source>
        <dbReference type="SAM" id="Phobius"/>
    </source>
</evidence>
<dbReference type="PANTHER" id="PTHR34491:SF156">
    <property type="entry name" value="KINESIN MOTOR DOMAIN-CONTAINING PROTEIN"/>
    <property type="match status" value="1"/>
</dbReference>
<keyword evidence="2" id="KW-1133">Transmembrane helix</keyword>